<dbReference type="PANTHER" id="PTHR13154:SF6">
    <property type="entry name" value="GEO05078P1"/>
    <property type="match status" value="1"/>
</dbReference>
<organism evidence="4 5">
    <name type="scientific">Biomphalaria glabrata</name>
    <name type="common">Bloodfluke planorb</name>
    <name type="synonym">Freshwater snail</name>
    <dbReference type="NCBI Taxonomy" id="6526"/>
    <lineage>
        <taxon>Eukaryota</taxon>
        <taxon>Metazoa</taxon>
        <taxon>Spiralia</taxon>
        <taxon>Lophotrochozoa</taxon>
        <taxon>Mollusca</taxon>
        <taxon>Gastropoda</taxon>
        <taxon>Heterobranchia</taxon>
        <taxon>Euthyneura</taxon>
        <taxon>Panpulmonata</taxon>
        <taxon>Hygrophila</taxon>
        <taxon>Lymnaeoidea</taxon>
        <taxon>Planorbidae</taxon>
        <taxon>Biomphalaria</taxon>
    </lineage>
</organism>
<comment type="similarity">
    <text evidence="1">Belongs to the PAIP2 family.</text>
</comment>
<protein>
    <submittedName>
        <fullName evidence="7">Polyadenylate-binding protein-interacting protein 2-like</fullName>
    </submittedName>
</protein>
<evidence type="ECO:0000256" key="1">
    <source>
        <dbReference type="ARBA" id="ARBA00006858"/>
    </source>
</evidence>
<dbReference type="InterPro" id="IPR040396">
    <property type="entry name" value="PAIP2-like"/>
</dbReference>
<dbReference type="GO" id="GO:0005737">
    <property type="term" value="C:cytoplasm"/>
    <property type="evidence" value="ECO:0007669"/>
    <property type="project" value="TreeGrafter"/>
</dbReference>
<dbReference type="VEuPathDB" id="VectorBase:BGLB037202"/>
<dbReference type="PANTHER" id="PTHR13154">
    <property type="entry name" value="POLYADENYLATE-BINDING PROTEIN-INTERACTING PROTEIN 2"/>
    <property type="match status" value="1"/>
</dbReference>
<keyword evidence="3" id="KW-0810">Translation regulation</keyword>
<dbReference type="KEGG" id="bgt:106078380"/>
<dbReference type="OMA" id="EYMWMEE"/>
<dbReference type="VEuPathDB" id="VectorBase:BGLAX_051477"/>
<name>A0A2C9M145_BIOGL</name>
<dbReference type="GeneID" id="106078380"/>
<dbReference type="EnsemblMetazoa" id="BGLB037202-RA">
    <property type="protein sequence ID" value="BGLB037202-PA"/>
    <property type="gene ID" value="BGLB037202"/>
</dbReference>
<dbReference type="STRING" id="6526.A0A2C9M145"/>
<evidence type="ECO:0000256" key="2">
    <source>
        <dbReference type="ARBA" id="ARBA00022843"/>
    </source>
</evidence>
<dbReference type="AlphaFoldDB" id="A0A2C9M145"/>
<gene>
    <name evidence="4" type="primary">106078380</name>
    <name evidence="7" type="synonym">LOC106078380</name>
</gene>
<dbReference type="GO" id="GO:0045947">
    <property type="term" value="P:negative regulation of translational initiation"/>
    <property type="evidence" value="ECO:0007669"/>
    <property type="project" value="InterPro"/>
</dbReference>
<evidence type="ECO:0000313" key="5">
    <source>
        <dbReference type="Proteomes" id="UP000076420"/>
    </source>
</evidence>
<dbReference type="OrthoDB" id="5985142at2759"/>
<dbReference type="RefSeq" id="XP_013094695.1">
    <property type="nucleotide sequence ID" value="XM_013239241.2"/>
</dbReference>
<sequence>MNMRTPHSLLNDETTEIIPVVQHQEVDFSEYMWMEEMEEFDRQVEEELLEQDMIEQCFEDLYEMEQIATEILSSSPIENAFITFDSSHAGMRTNGMAHARQEYTYVFMTPENIILSSKLNPLAPEFFPRGQC</sequence>
<dbReference type="GO" id="GO:0000900">
    <property type="term" value="F:mRNA regulatory element binding translation repressor activity"/>
    <property type="evidence" value="ECO:0007669"/>
    <property type="project" value="InterPro"/>
</dbReference>
<evidence type="ECO:0000313" key="6">
    <source>
        <dbReference type="Proteomes" id="UP001165740"/>
    </source>
</evidence>
<proteinExistence type="inferred from homology"/>
<dbReference type="Proteomes" id="UP000076420">
    <property type="component" value="Unassembled WGS sequence"/>
</dbReference>
<keyword evidence="2" id="KW-0832">Ubl conjugation</keyword>
<dbReference type="Proteomes" id="UP001165740">
    <property type="component" value="Chromosome 1"/>
</dbReference>
<keyword evidence="6" id="KW-1185">Reference proteome</keyword>
<reference evidence="7" key="2">
    <citation type="submission" date="2025-04" db="UniProtKB">
        <authorList>
            <consortium name="RefSeq"/>
        </authorList>
    </citation>
    <scope>IDENTIFICATION</scope>
</reference>
<evidence type="ECO:0000256" key="3">
    <source>
        <dbReference type="ARBA" id="ARBA00022845"/>
    </source>
</evidence>
<evidence type="ECO:0000313" key="4">
    <source>
        <dbReference type="EnsemblMetazoa" id="BGLB037202-PA"/>
    </source>
</evidence>
<dbReference type="InterPro" id="IPR009818">
    <property type="entry name" value="PAM2_motif"/>
</dbReference>
<accession>A0A2C9M145</accession>
<reference evidence="4" key="1">
    <citation type="submission" date="2020-05" db="UniProtKB">
        <authorList>
            <consortium name="EnsemblMetazoa"/>
        </authorList>
    </citation>
    <scope>IDENTIFICATION</scope>
    <source>
        <strain evidence="4">BB02</strain>
    </source>
</reference>
<evidence type="ECO:0000313" key="7">
    <source>
        <dbReference type="RefSeq" id="XP_013094695.1"/>
    </source>
</evidence>
<dbReference type="Pfam" id="PF07145">
    <property type="entry name" value="PAM2"/>
    <property type="match status" value="1"/>
</dbReference>